<evidence type="ECO:0000256" key="2">
    <source>
        <dbReference type="SAM" id="SignalP"/>
    </source>
</evidence>
<evidence type="ECO:0000313" key="3">
    <source>
        <dbReference type="EMBL" id="SCC11633.1"/>
    </source>
</evidence>
<keyword evidence="4" id="KW-1185">Reference proteome</keyword>
<gene>
    <name evidence="3" type="ORF">GA0061081_10647</name>
</gene>
<evidence type="ECO:0000256" key="1">
    <source>
        <dbReference type="SAM" id="MobiDB-lite"/>
    </source>
</evidence>
<accession>A0A1C4BY22</accession>
<feature type="chain" id="PRO_5008689549" evidence="2">
    <location>
        <begin position="26"/>
        <end position="354"/>
    </location>
</feature>
<proteinExistence type="predicted"/>
<keyword evidence="2" id="KW-0732">Signal</keyword>
<reference evidence="4" key="1">
    <citation type="submission" date="2016-08" db="EMBL/GenBank/DDBJ databases">
        <authorList>
            <person name="Varghese N."/>
            <person name="Submissions Spin"/>
        </authorList>
    </citation>
    <scope>NUCLEOTIDE SEQUENCE [LARGE SCALE GENOMIC DNA]</scope>
    <source>
        <strain evidence="4">R-53248</strain>
    </source>
</reference>
<evidence type="ECO:0000313" key="4">
    <source>
        <dbReference type="Proteomes" id="UP000199670"/>
    </source>
</evidence>
<organism evidence="3 4">
    <name type="scientific">Gilliamella bombicola</name>
    <dbReference type="NCBI Taxonomy" id="1798182"/>
    <lineage>
        <taxon>Bacteria</taxon>
        <taxon>Pseudomonadati</taxon>
        <taxon>Pseudomonadota</taxon>
        <taxon>Gammaproteobacteria</taxon>
        <taxon>Orbales</taxon>
        <taxon>Orbaceae</taxon>
        <taxon>Gilliamella</taxon>
    </lineage>
</organism>
<dbReference type="STRING" id="1798182.GA0061081_10647"/>
<feature type="region of interest" description="Disordered" evidence="1">
    <location>
        <begin position="177"/>
        <end position="212"/>
    </location>
</feature>
<dbReference type="Proteomes" id="UP000199670">
    <property type="component" value="Unassembled WGS sequence"/>
</dbReference>
<dbReference type="EMBL" id="FMAQ01000006">
    <property type="protein sequence ID" value="SCC11633.1"/>
    <property type="molecule type" value="Genomic_DNA"/>
</dbReference>
<dbReference type="AlphaFoldDB" id="A0A1C4BY22"/>
<protein>
    <submittedName>
        <fullName evidence="3">Uncharacterized protein</fullName>
    </submittedName>
</protein>
<name>A0A1C4BY22_9GAMM</name>
<dbReference type="OrthoDB" id="7063162at2"/>
<feature type="compositionally biased region" description="Gly residues" evidence="1">
    <location>
        <begin position="195"/>
        <end position="204"/>
    </location>
</feature>
<sequence>MKNLTIKKVALGLFLAGYAASSAFAALQKETANLISGNAPVLKSHAGVADKLTVDVFHADGSAYVAGDVVRVGDKVHIKYRLADLDGDTDTANAGKVKASLEVSGKDSSGNWAPISIPTVVSTYDATDPELGELVFEITNDFVGKSNIGFKVLAETEFGLPTKGKWVWVSDIFGAGDPAHGTNPPSNPGAPGDNGNPGGPGEGNIPGTNPGPIMPSGGVLGIFLVNSTGDLVSRESYTNLGSTLTPKYGERYAAIVWDDANSNGTYEAGETEFTSGFKFEWHVVGNGNLPVGTNGNIGGVPAESGFLTGDGNRAGTNDTIFLGSSTSGTKHNSVYSFSTHKAGIQGYQLQVKTL</sequence>
<feature type="signal peptide" evidence="2">
    <location>
        <begin position="1"/>
        <end position="25"/>
    </location>
</feature>
<dbReference type="RefSeq" id="WP_091348622.1">
    <property type="nucleotide sequence ID" value="NZ_FMAQ01000006.1"/>
</dbReference>